<keyword evidence="2" id="KW-0269">Exonuclease</keyword>
<name>A0A428JDJ2_9BACT</name>
<dbReference type="GO" id="GO:0004527">
    <property type="term" value="F:exonuclease activity"/>
    <property type="evidence" value="ECO:0007669"/>
    <property type="project" value="UniProtKB-KW"/>
</dbReference>
<dbReference type="EMBL" id="RWIS01000010">
    <property type="protein sequence ID" value="RSK30252.1"/>
    <property type="molecule type" value="Genomic_DNA"/>
</dbReference>
<evidence type="ECO:0000313" key="3">
    <source>
        <dbReference type="Proteomes" id="UP000280066"/>
    </source>
</evidence>
<evidence type="ECO:0000256" key="1">
    <source>
        <dbReference type="SAM" id="MobiDB-lite"/>
    </source>
</evidence>
<dbReference type="Proteomes" id="UP000280066">
    <property type="component" value="Unassembled WGS sequence"/>
</dbReference>
<dbReference type="CDD" id="cd06127">
    <property type="entry name" value="DEDDh"/>
    <property type="match status" value="1"/>
</dbReference>
<feature type="region of interest" description="Disordered" evidence="1">
    <location>
        <begin position="12"/>
        <end position="40"/>
    </location>
</feature>
<accession>A0A428JDJ2</accession>
<dbReference type="SUPFAM" id="SSF53098">
    <property type="entry name" value="Ribonuclease H-like"/>
    <property type="match status" value="1"/>
</dbReference>
<dbReference type="Gene3D" id="3.30.420.10">
    <property type="entry name" value="Ribonuclease H-like superfamily/Ribonuclease H"/>
    <property type="match status" value="1"/>
</dbReference>
<reference evidence="2 3" key="1">
    <citation type="submission" date="2018-12" db="EMBL/GenBank/DDBJ databases">
        <authorList>
            <person name="Feng G."/>
            <person name="Zhu H."/>
        </authorList>
    </citation>
    <scope>NUCLEOTIDE SEQUENCE [LARGE SCALE GENOMIC DNA]</scope>
    <source>
        <strain evidence="2 3">9PBR-2</strain>
    </source>
</reference>
<keyword evidence="2" id="KW-0540">Nuclease</keyword>
<protein>
    <submittedName>
        <fullName evidence="2">3'-5' exonuclease</fullName>
    </submittedName>
</protein>
<evidence type="ECO:0000313" key="2">
    <source>
        <dbReference type="EMBL" id="RSK30252.1"/>
    </source>
</evidence>
<dbReference type="OrthoDB" id="876971at2"/>
<dbReference type="InterPro" id="IPR036397">
    <property type="entry name" value="RNaseH_sf"/>
</dbReference>
<organism evidence="2 3">
    <name type="scientific">Hymenobacter metallilatus</name>
    <dbReference type="NCBI Taxonomy" id="2493666"/>
    <lineage>
        <taxon>Bacteria</taxon>
        <taxon>Pseudomonadati</taxon>
        <taxon>Bacteroidota</taxon>
        <taxon>Cytophagia</taxon>
        <taxon>Cytophagales</taxon>
        <taxon>Hymenobacteraceae</taxon>
        <taxon>Hymenobacter</taxon>
    </lineage>
</organism>
<dbReference type="AlphaFoldDB" id="A0A428JDJ2"/>
<keyword evidence="3" id="KW-1185">Reference proteome</keyword>
<dbReference type="InterPro" id="IPR012337">
    <property type="entry name" value="RNaseH-like_sf"/>
</dbReference>
<comment type="caution">
    <text evidence="2">The sequence shown here is derived from an EMBL/GenBank/DDBJ whole genome shotgun (WGS) entry which is preliminary data.</text>
</comment>
<proteinExistence type="predicted"/>
<feature type="compositionally biased region" description="Polar residues" evidence="1">
    <location>
        <begin position="31"/>
        <end position="40"/>
    </location>
</feature>
<sequence length="249" mass="27802">MHPKISLLSRVGYQRKYSTTSPKKKPELPKTGNTAPAVAQTSPLMARRCCSMRYVSLDLETTGGNPRRHQILELAAVVEDTRHPLPLPELPAFRRVVRHSELVGTAGALALNAGLLQELARKEPNPQLCSPEDLLPQLREFLLAQGFKTDKNDCVTVTMAGKNIAVFDLGFLRELPGYGTLVRAEPAMLDPAAFYLNWRKDTRLPTMQICKARAGFEDDTVAHQALADALDVVQLLRPFYERPSYKMHE</sequence>
<gene>
    <name evidence="2" type="ORF">EI290_15505</name>
</gene>
<dbReference type="GO" id="GO:0003676">
    <property type="term" value="F:nucleic acid binding"/>
    <property type="evidence" value="ECO:0007669"/>
    <property type="project" value="InterPro"/>
</dbReference>
<keyword evidence="2" id="KW-0378">Hydrolase</keyword>